<reference evidence="1 2" key="1">
    <citation type="journal article" date="2017" name="Poromechanics V (2013)">
        <title>Genomic Characterization of the Arsenic-Tolerant Actinobacterium, &lt;i&gt;Rhodococcus erythropolis&lt;/i&gt; S43.</title>
        <authorList>
            <person name="Retamal-Morales G."/>
            <person name="Mehnert M."/>
            <person name="Schwabe R."/>
            <person name="Tischler D."/>
            <person name="Schloemann M."/>
            <person name="Levican G.J."/>
        </authorList>
    </citation>
    <scope>NUCLEOTIDE SEQUENCE [LARGE SCALE GENOMIC DNA]</scope>
    <source>
        <strain evidence="1 2">S43</strain>
    </source>
</reference>
<evidence type="ECO:0000313" key="1">
    <source>
        <dbReference type="EMBL" id="KAB2584247.1"/>
    </source>
</evidence>
<sequence>MQILHQKAPNTAAEVRALRSLSDKDAERATAPWTAEFREFISLRDGQNGGSVKKTSSEVRRARCYLPAVTVLLLRFFTATVAGCSERH</sequence>
<name>A0A5N5E224_RHOER</name>
<dbReference type="EMBL" id="MRBO01000455">
    <property type="protein sequence ID" value="KAB2584247.1"/>
    <property type="molecule type" value="Genomic_DNA"/>
</dbReference>
<dbReference type="Proteomes" id="UP000325576">
    <property type="component" value="Unassembled WGS sequence"/>
</dbReference>
<accession>A0A5N5E224</accession>
<dbReference type="AlphaFoldDB" id="A0A5N5E224"/>
<organism evidence="1 2">
    <name type="scientific">Rhodococcus erythropolis</name>
    <name type="common">Arthrobacter picolinophilus</name>
    <dbReference type="NCBI Taxonomy" id="1833"/>
    <lineage>
        <taxon>Bacteria</taxon>
        <taxon>Bacillati</taxon>
        <taxon>Actinomycetota</taxon>
        <taxon>Actinomycetes</taxon>
        <taxon>Mycobacteriales</taxon>
        <taxon>Nocardiaceae</taxon>
        <taxon>Rhodococcus</taxon>
        <taxon>Rhodococcus erythropolis group</taxon>
    </lineage>
</organism>
<evidence type="ECO:0000313" key="2">
    <source>
        <dbReference type="Proteomes" id="UP000325576"/>
    </source>
</evidence>
<gene>
    <name evidence="1" type="ORF">BS297_16480</name>
</gene>
<protein>
    <submittedName>
        <fullName evidence="1">Uncharacterized protein</fullName>
    </submittedName>
</protein>
<proteinExistence type="predicted"/>
<comment type="caution">
    <text evidence="1">The sequence shown here is derived from an EMBL/GenBank/DDBJ whole genome shotgun (WGS) entry which is preliminary data.</text>
</comment>